<dbReference type="InterPro" id="IPR005105">
    <property type="entry name" value="GlnD_Uridyltrans_N"/>
</dbReference>
<evidence type="ECO:0000313" key="5">
    <source>
        <dbReference type="EMBL" id="ODB97389.1"/>
    </source>
</evidence>
<dbReference type="SUPFAM" id="SSF51206">
    <property type="entry name" value="cAMP-binding domain-like"/>
    <property type="match status" value="1"/>
</dbReference>
<evidence type="ECO:0000256" key="2">
    <source>
        <dbReference type="PROSITE-ProRule" id="PRU00703"/>
    </source>
</evidence>
<dbReference type="CDD" id="cd04587">
    <property type="entry name" value="CBS_pair_CAP-ED_NT_Pol-beta-like_DUF294_assoc"/>
    <property type="match status" value="1"/>
</dbReference>
<dbReference type="AlphaFoldDB" id="A0A1E2URN5"/>
<sequence>MEIELIEIRDFLAERPPFNALTEEQLDLLPKQLEIRYLRRNSAFPPEGTNSNHLYILRSGAVELHDEDDNLVEKLGEGGIYTTQCQLIDISRASQGVATEDTLLYVMSCKTLQALRDAEPSFNEHFSESMRDRLKQAVNTLKVSNNNNPMEILTGEIQDLLKKAPVTADVESSIREIALVMSAKNISSMMLMKDEQLVGMITDRDLRKRCVAAGVSPDAPVSAIMTSDLKTVQEDTLIIQALMIMTKLRVHHLPVMRGDKVVGMVTATDLARHQSTNSAFFAADIRKAENLDNLASISERLPELQYQLASSSATALHIGDAISSLTDSITSRLIELAQMELGPAPVPYVWLSGGSQARREQTSHSDQDNALLISDEMKPEHADYFEQLAKRVCDGLNACGYIYCPGDAMAMNPKWRQTLQIWKKYFNTWINKPEPMALMLSSIFFDLRPVHGEFELFEELQSEILGKTRGNGIFTAYMAANALQHRPPLGFFRTFVLIHGGDHDDTFDIKHRGIVPITDIARVFALDRGLPQVNTTNRLRAAAETSILSQEMGENLIDALEFIASMRINHQAEQIGNGIDADNYMSPDELSDLERRHLKDAFRVIQDMQETLENRYQGGRFR</sequence>
<dbReference type="InterPro" id="IPR018490">
    <property type="entry name" value="cNMP-bd_dom_sf"/>
</dbReference>
<proteinExistence type="predicted"/>
<dbReference type="Gene3D" id="3.10.580.10">
    <property type="entry name" value="CBS-domain"/>
    <property type="match status" value="1"/>
</dbReference>
<dbReference type="InterPro" id="IPR014710">
    <property type="entry name" value="RmlC-like_jellyroll"/>
</dbReference>
<dbReference type="CDD" id="cd05401">
    <property type="entry name" value="NT_GlnE_GlnD_like"/>
    <property type="match status" value="1"/>
</dbReference>
<dbReference type="PANTHER" id="PTHR43080">
    <property type="entry name" value="CBS DOMAIN-CONTAINING PROTEIN CBSX3, MITOCHONDRIAL"/>
    <property type="match status" value="1"/>
</dbReference>
<dbReference type="RefSeq" id="WP_069005159.1">
    <property type="nucleotide sequence ID" value="NZ_LVJX01000007.1"/>
</dbReference>
<feature type="domain" description="CBS" evidence="4">
    <location>
        <begin position="225"/>
        <end position="280"/>
    </location>
</feature>
<name>A0A1E2URN5_9GAMM</name>
<dbReference type="CDD" id="cd00038">
    <property type="entry name" value="CAP_ED"/>
    <property type="match status" value="1"/>
</dbReference>
<keyword evidence="6" id="KW-1185">Reference proteome</keyword>
<evidence type="ECO:0000313" key="6">
    <source>
        <dbReference type="Proteomes" id="UP000094849"/>
    </source>
</evidence>
<keyword evidence="1 2" id="KW-0129">CBS domain</keyword>
<dbReference type="PANTHER" id="PTHR43080:SF2">
    <property type="entry name" value="CBS DOMAIN-CONTAINING PROTEIN"/>
    <property type="match status" value="1"/>
</dbReference>
<feature type="domain" description="Cyclic nucleotide-binding" evidence="3">
    <location>
        <begin position="17"/>
        <end position="115"/>
    </location>
</feature>
<dbReference type="Pfam" id="PF10335">
    <property type="entry name" value="DUF294_C"/>
    <property type="match status" value="1"/>
</dbReference>
<dbReference type="EMBL" id="LVJZ01000003">
    <property type="protein sequence ID" value="ODB97389.1"/>
    <property type="molecule type" value="Genomic_DNA"/>
</dbReference>
<comment type="caution">
    <text evidence="5">The sequence shown here is derived from an EMBL/GenBank/DDBJ whole genome shotgun (WGS) entry which is preliminary data.</text>
</comment>
<dbReference type="SMART" id="SM00116">
    <property type="entry name" value="CBS"/>
    <property type="match status" value="2"/>
</dbReference>
<dbReference type="Proteomes" id="UP000094849">
    <property type="component" value="Unassembled WGS sequence"/>
</dbReference>
<protein>
    <submittedName>
        <fullName evidence="5">Cyclic nucleotide-binding protein</fullName>
    </submittedName>
</protein>
<dbReference type="PROSITE" id="PS50042">
    <property type="entry name" value="CNMP_BINDING_3"/>
    <property type="match status" value="1"/>
</dbReference>
<dbReference type="STRING" id="1818881.A3196_11835"/>
<evidence type="ECO:0000259" key="4">
    <source>
        <dbReference type="PROSITE" id="PS51371"/>
    </source>
</evidence>
<dbReference type="GO" id="GO:0008773">
    <property type="term" value="F:[protein-PII] uridylyltransferase activity"/>
    <property type="evidence" value="ECO:0007669"/>
    <property type="project" value="InterPro"/>
</dbReference>
<dbReference type="InterPro" id="IPR046342">
    <property type="entry name" value="CBS_dom_sf"/>
</dbReference>
<reference evidence="5 6" key="1">
    <citation type="submission" date="2016-03" db="EMBL/GenBank/DDBJ databases">
        <title>Chemosynthetic sulphur-oxidizing symbionts of marine invertebrate animals are capable of nitrogen fixation.</title>
        <authorList>
            <person name="Petersen J.M."/>
            <person name="Kemper A."/>
            <person name="Gruber-Vodicka H."/>
            <person name="Cardini U."/>
            <person name="Geest Mvander."/>
            <person name="Kleiner M."/>
            <person name="Bulgheresi S."/>
            <person name="Fussmann M."/>
            <person name="Herbold C."/>
            <person name="Seah B.K.B."/>
            <person name="Antony C.Paul."/>
            <person name="Liu D."/>
            <person name="Belitz A."/>
            <person name="Weber M."/>
        </authorList>
    </citation>
    <scope>NUCLEOTIDE SEQUENCE [LARGE SCALE GENOMIC DNA]</scope>
    <source>
        <strain evidence="5">G_D</strain>
    </source>
</reference>
<dbReference type="InterPro" id="IPR000644">
    <property type="entry name" value="CBS_dom"/>
</dbReference>
<gene>
    <name evidence="5" type="ORF">A3196_11835</name>
</gene>
<feature type="domain" description="CBS" evidence="4">
    <location>
        <begin position="161"/>
        <end position="221"/>
    </location>
</feature>
<dbReference type="InterPro" id="IPR018821">
    <property type="entry name" value="DUF294_put_nucleoTrafse_sb-bd"/>
</dbReference>
<dbReference type="SUPFAM" id="SSF54631">
    <property type="entry name" value="CBS-domain pair"/>
    <property type="match status" value="1"/>
</dbReference>
<dbReference type="OrthoDB" id="9808528at2"/>
<organism evidence="5 6">
    <name type="scientific">Candidatus Thiodiazotropha endoloripes</name>
    <dbReference type="NCBI Taxonomy" id="1818881"/>
    <lineage>
        <taxon>Bacteria</taxon>
        <taxon>Pseudomonadati</taxon>
        <taxon>Pseudomonadota</taxon>
        <taxon>Gammaproteobacteria</taxon>
        <taxon>Chromatiales</taxon>
        <taxon>Sedimenticolaceae</taxon>
        <taxon>Candidatus Thiodiazotropha</taxon>
    </lineage>
</organism>
<accession>A0A1E2URN5</accession>
<dbReference type="Pfam" id="PF00571">
    <property type="entry name" value="CBS"/>
    <property type="match status" value="2"/>
</dbReference>
<dbReference type="Gene3D" id="2.60.120.10">
    <property type="entry name" value="Jelly Rolls"/>
    <property type="match status" value="1"/>
</dbReference>
<dbReference type="PROSITE" id="PS51371">
    <property type="entry name" value="CBS"/>
    <property type="match status" value="2"/>
</dbReference>
<dbReference type="InterPro" id="IPR051257">
    <property type="entry name" value="Diverse_CBS-Domain"/>
</dbReference>
<dbReference type="Pfam" id="PF03445">
    <property type="entry name" value="DUF294"/>
    <property type="match status" value="1"/>
</dbReference>
<evidence type="ECO:0000256" key="1">
    <source>
        <dbReference type="ARBA" id="ARBA00023122"/>
    </source>
</evidence>
<evidence type="ECO:0000259" key="3">
    <source>
        <dbReference type="PROSITE" id="PS50042"/>
    </source>
</evidence>
<dbReference type="InterPro" id="IPR000595">
    <property type="entry name" value="cNMP-bd_dom"/>
</dbReference>